<comment type="subunit">
    <text evidence="5">The basic unit is a heterodimer which dimerizes to form tetramers. The heterotetramers trimerize; 6 large subunits form a core ring with 6 small subunits projecting outwards.</text>
</comment>
<dbReference type="InterPro" id="IPR009246">
    <property type="entry name" value="EutC"/>
</dbReference>
<gene>
    <name evidence="5 6" type="primary">eutC</name>
    <name evidence="6" type="ORF">IWT126_01518</name>
</gene>
<reference evidence="6 7" key="1">
    <citation type="submission" date="2015-11" db="EMBL/GenBank/DDBJ databases">
        <title>Draft genome sequences of new species of the genus Lactobacillus isolated from orchardgrass silage.</title>
        <authorList>
            <person name="Tohno M."/>
            <person name="Tanizawa Y."/>
            <person name="Arita M."/>
        </authorList>
    </citation>
    <scope>NUCLEOTIDE SEQUENCE [LARGE SCALE GENOMIC DNA]</scope>
    <source>
        <strain evidence="6 7">IWT126</strain>
    </source>
</reference>
<comment type="pathway">
    <text evidence="5">Amine and polyamine degradation; ethanolamine degradation.</text>
</comment>
<dbReference type="PANTHER" id="PTHR39330:SF1">
    <property type="entry name" value="ETHANOLAMINE AMMONIA-LYASE SMALL SUBUNIT"/>
    <property type="match status" value="1"/>
</dbReference>
<keyword evidence="4 5" id="KW-1283">Bacterial microcompartment</keyword>
<dbReference type="RefSeq" id="WP_089136796.1">
    <property type="nucleotide sequence ID" value="NZ_BCMG01000007.1"/>
</dbReference>
<keyword evidence="7" id="KW-1185">Reference proteome</keyword>
<dbReference type="AlphaFoldDB" id="A0A1Z5II87"/>
<keyword evidence="1 5" id="KW-0846">Cobalamin</keyword>
<dbReference type="Gene3D" id="3.40.50.11240">
    <property type="entry name" value="Ethanolamine ammonia-lyase light chain (EutC)"/>
    <property type="match status" value="1"/>
</dbReference>
<dbReference type="GO" id="GO:0008851">
    <property type="term" value="F:ethanolamine ammonia-lyase activity"/>
    <property type="evidence" value="ECO:0007669"/>
    <property type="project" value="UniProtKB-UniRule"/>
</dbReference>
<dbReference type="PANTHER" id="PTHR39330">
    <property type="entry name" value="ETHANOLAMINE AMMONIA-LYASE LIGHT CHAIN"/>
    <property type="match status" value="1"/>
</dbReference>
<protein>
    <recommendedName>
        <fullName evidence="5">Ethanolamine ammonia-lyase small subunit</fullName>
        <shortName evidence="5">EAL small subunit</shortName>
        <ecNumber evidence="5">4.3.1.7</ecNumber>
    </recommendedName>
</protein>
<dbReference type="InterPro" id="IPR042255">
    <property type="entry name" value="EutC_N"/>
</dbReference>
<name>A0A1Z5II87_9LACO</name>
<dbReference type="Pfam" id="PF05985">
    <property type="entry name" value="EutC"/>
    <property type="match status" value="1"/>
</dbReference>
<dbReference type="GO" id="GO:0006520">
    <property type="term" value="P:amino acid metabolic process"/>
    <property type="evidence" value="ECO:0007669"/>
    <property type="project" value="InterPro"/>
</dbReference>
<dbReference type="GO" id="GO:0046336">
    <property type="term" value="P:ethanolamine catabolic process"/>
    <property type="evidence" value="ECO:0007669"/>
    <property type="project" value="UniProtKB-UniRule"/>
</dbReference>
<comment type="similarity">
    <text evidence="5">Belongs to the EutC family.</text>
</comment>
<organism evidence="6 7">
    <name type="scientific">Secundilactobacillus silagei JCM 19001</name>
    <dbReference type="NCBI Taxonomy" id="1302250"/>
    <lineage>
        <taxon>Bacteria</taxon>
        <taxon>Bacillati</taxon>
        <taxon>Bacillota</taxon>
        <taxon>Bacilli</taxon>
        <taxon>Lactobacillales</taxon>
        <taxon>Lactobacillaceae</taxon>
        <taxon>Secundilactobacillus</taxon>
    </lineage>
</organism>
<keyword evidence="3 5" id="KW-0170">Cobalt</keyword>
<comment type="subcellular location">
    <subcellularLocation>
        <location evidence="5">Bacterial microcompartment</location>
    </subcellularLocation>
</comment>
<evidence type="ECO:0000256" key="3">
    <source>
        <dbReference type="ARBA" id="ARBA00023285"/>
    </source>
</evidence>
<feature type="binding site" evidence="5">
    <location>
        <position position="182"/>
    </location>
    <ligand>
        <name>adenosylcob(III)alamin</name>
        <dbReference type="ChEBI" id="CHEBI:18408"/>
    </ligand>
</feature>
<dbReference type="HAMAP" id="MF_00601">
    <property type="entry name" value="EutC"/>
    <property type="match status" value="1"/>
</dbReference>
<dbReference type="EMBL" id="BCMG01000007">
    <property type="protein sequence ID" value="GAX01477.1"/>
    <property type="molecule type" value="Genomic_DNA"/>
</dbReference>
<dbReference type="Proteomes" id="UP000198402">
    <property type="component" value="Unassembled WGS sequence"/>
</dbReference>
<accession>A0A1Z5II87</accession>
<evidence type="ECO:0000313" key="6">
    <source>
        <dbReference type="EMBL" id="GAX01477.1"/>
    </source>
</evidence>
<dbReference type="GO" id="GO:0031471">
    <property type="term" value="C:ethanolamine degradation polyhedral organelle"/>
    <property type="evidence" value="ECO:0007669"/>
    <property type="project" value="UniProtKB-UniRule"/>
</dbReference>
<proteinExistence type="inferred from homology"/>
<dbReference type="Gene3D" id="1.10.30.40">
    <property type="entry name" value="Ethanolamine ammonia-lyase light chain (EutC), N-terminal domain"/>
    <property type="match status" value="1"/>
</dbReference>
<feature type="binding site" evidence="5">
    <location>
        <position position="203"/>
    </location>
    <ligand>
        <name>adenosylcob(III)alamin</name>
        <dbReference type="ChEBI" id="CHEBI:18408"/>
    </ligand>
</feature>
<dbReference type="InterPro" id="IPR042251">
    <property type="entry name" value="EutC_C"/>
</dbReference>
<dbReference type="GO" id="GO:0009350">
    <property type="term" value="C:ethanolamine ammonia-lyase complex"/>
    <property type="evidence" value="ECO:0007669"/>
    <property type="project" value="UniProtKB-UniRule"/>
</dbReference>
<dbReference type="PIRSF" id="PIRSF018982">
    <property type="entry name" value="EutC"/>
    <property type="match status" value="1"/>
</dbReference>
<evidence type="ECO:0000256" key="2">
    <source>
        <dbReference type="ARBA" id="ARBA00023239"/>
    </source>
</evidence>
<keyword evidence="2 5" id="KW-0456">Lyase</keyword>
<comment type="catalytic activity">
    <reaction evidence="5">
        <text>ethanolamine = acetaldehyde + NH4(+)</text>
        <dbReference type="Rhea" id="RHEA:15313"/>
        <dbReference type="ChEBI" id="CHEBI:15343"/>
        <dbReference type="ChEBI" id="CHEBI:28938"/>
        <dbReference type="ChEBI" id="CHEBI:57603"/>
        <dbReference type="EC" id="4.3.1.7"/>
    </reaction>
</comment>
<evidence type="ECO:0000256" key="1">
    <source>
        <dbReference type="ARBA" id="ARBA00022628"/>
    </source>
</evidence>
<comment type="function">
    <text evidence="5">Catalyzes the deamination of various vicinal amino-alcohols to oxo compounds. Allows this organism to utilize ethanolamine as the sole source of nitrogen and carbon in the presence of external vitamin B12.</text>
</comment>
<dbReference type="STRING" id="1302250.GCA_001313225_01207"/>
<sequence>MKLIAPRVKPMPIDATGSIVDLRAVNQQKVLTVTNPVNAAGYLAMKQKTTARLGLGRIGTRYTTRSVLRLRADHAAAKDAVWTDVSADFIHKMGWLALQSTCKTETEYLTRPDHGRIVAPTELDQLKPAFPTPPRVLLAVGDGLSSSAIEANAAEVIPAIKQGLALSQIQIGTIPFIRFARVAVEDYLGEATQADVVCLLIGERPGLATAKSMSAYIVYRPIIGMPEARRTVVSNIHPNGVPAVEAGAYIAGVIKEMLAKQVSGIALKAVE</sequence>
<evidence type="ECO:0000313" key="7">
    <source>
        <dbReference type="Proteomes" id="UP000198402"/>
    </source>
</evidence>
<comment type="caution">
    <text evidence="6">The sequence shown here is derived from an EMBL/GenBank/DDBJ whole genome shotgun (WGS) entry which is preliminary data.</text>
</comment>
<dbReference type="NCBIfam" id="NF003971">
    <property type="entry name" value="PRK05465.1"/>
    <property type="match status" value="1"/>
</dbReference>
<dbReference type="EC" id="4.3.1.7" evidence="5"/>
<evidence type="ECO:0000256" key="4">
    <source>
        <dbReference type="ARBA" id="ARBA00024446"/>
    </source>
</evidence>
<dbReference type="GO" id="GO:0031419">
    <property type="term" value="F:cobalamin binding"/>
    <property type="evidence" value="ECO:0007669"/>
    <property type="project" value="UniProtKB-UniRule"/>
</dbReference>
<evidence type="ECO:0000256" key="5">
    <source>
        <dbReference type="HAMAP-Rule" id="MF_00601"/>
    </source>
</evidence>
<dbReference type="UniPathway" id="UPA00560"/>
<dbReference type="OrthoDB" id="114248at2"/>
<comment type="cofactor">
    <cofactor evidence="5">
        <name>adenosylcob(III)alamin</name>
        <dbReference type="ChEBI" id="CHEBI:18408"/>
    </cofactor>
    <text evidence="5">Binds between the large and small subunits.</text>
</comment>